<sequence>MAVDTDSHASAQLGKAIVSFALEGHFPDEQSEIHKINEETKGDVSSWVNNAKTLQEDILRSKRLADDIVRQSEAPQVSGKAIQDAEEHAHFLEKEVVYTQQLHEVLRGLQHVNELLGEVEQAMNERRIIDSLRWLESMFSLCL</sequence>
<evidence type="ECO:0000313" key="2">
    <source>
        <dbReference type="Proteomes" id="UP001055172"/>
    </source>
</evidence>
<accession>A0AA37GK82</accession>
<gene>
    <name evidence="1" type="ORF">ColLi_04596</name>
</gene>
<dbReference type="AlphaFoldDB" id="A0AA37GK82"/>
<proteinExistence type="predicted"/>
<name>A0AA37GK82_9PEZI</name>
<dbReference type="Proteomes" id="UP001055172">
    <property type="component" value="Unassembled WGS sequence"/>
</dbReference>
<evidence type="ECO:0000313" key="1">
    <source>
        <dbReference type="EMBL" id="GJC81758.1"/>
    </source>
</evidence>
<organism evidence="1 2">
    <name type="scientific">Colletotrichum liriopes</name>
    <dbReference type="NCBI Taxonomy" id="708192"/>
    <lineage>
        <taxon>Eukaryota</taxon>
        <taxon>Fungi</taxon>
        <taxon>Dikarya</taxon>
        <taxon>Ascomycota</taxon>
        <taxon>Pezizomycotina</taxon>
        <taxon>Sordariomycetes</taxon>
        <taxon>Hypocreomycetidae</taxon>
        <taxon>Glomerellales</taxon>
        <taxon>Glomerellaceae</taxon>
        <taxon>Colletotrichum</taxon>
        <taxon>Colletotrichum spaethianum species complex</taxon>
    </lineage>
</organism>
<protein>
    <submittedName>
        <fullName evidence="1">Uncharacterized protein</fullName>
    </submittedName>
</protein>
<reference evidence="1 2" key="1">
    <citation type="submission" date="2021-07" db="EMBL/GenBank/DDBJ databases">
        <title>Genome data of Colletotrichum spaethianum.</title>
        <authorList>
            <person name="Utami Y.D."/>
            <person name="Hiruma K."/>
        </authorList>
    </citation>
    <scope>NUCLEOTIDE SEQUENCE [LARGE SCALE GENOMIC DNA]</scope>
    <source>
        <strain evidence="1 2">MAFF 242679</strain>
    </source>
</reference>
<keyword evidence="2" id="KW-1185">Reference proteome</keyword>
<dbReference type="EMBL" id="BPPX01000008">
    <property type="protein sequence ID" value="GJC81758.1"/>
    <property type="molecule type" value="Genomic_DNA"/>
</dbReference>
<comment type="caution">
    <text evidence="1">The sequence shown here is derived from an EMBL/GenBank/DDBJ whole genome shotgun (WGS) entry which is preliminary data.</text>
</comment>